<feature type="region of interest" description="Disordered" evidence="5">
    <location>
        <begin position="493"/>
        <end position="539"/>
    </location>
</feature>
<dbReference type="CDD" id="cd18808">
    <property type="entry name" value="SF1_C_Upf1"/>
    <property type="match status" value="1"/>
</dbReference>
<reference evidence="8" key="2">
    <citation type="submission" date="2013-10" db="EMBL/GenBank/DDBJ databases">
        <authorList>
            <person name="Aslett M."/>
        </authorList>
    </citation>
    <scope>NUCLEOTIDE SEQUENCE [LARGE SCALE GENOMIC DNA]</scope>
    <source>
        <strain evidence="8">Houghton</strain>
    </source>
</reference>
<evidence type="ECO:0000256" key="1">
    <source>
        <dbReference type="ARBA" id="ARBA00022741"/>
    </source>
</evidence>
<keyword evidence="3" id="KW-0347">Helicase</keyword>
<feature type="compositionally biased region" description="Acidic residues" evidence="5">
    <location>
        <begin position="503"/>
        <end position="512"/>
    </location>
</feature>
<feature type="region of interest" description="Disordered" evidence="5">
    <location>
        <begin position="564"/>
        <end position="601"/>
    </location>
</feature>
<dbReference type="EMBL" id="HG735516">
    <property type="protein sequence ID" value="CDJ36063.1"/>
    <property type="molecule type" value="Genomic_DNA"/>
</dbReference>
<evidence type="ECO:0000259" key="7">
    <source>
        <dbReference type="Pfam" id="PF13087"/>
    </source>
</evidence>
<organism evidence="8 9">
    <name type="scientific">Eimeria mitis</name>
    <dbReference type="NCBI Taxonomy" id="44415"/>
    <lineage>
        <taxon>Eukaryota</taxon>
        <taxon>Sar</taxon>
        <taxon>Alveolata</taxon>
        <taxon>Apicomplexa</taxon>
        <taxon>Conoidasida</taxon>
        <taxon>Coccidia</taxon>
        <taxon>Eucoccidiorida</taxon>
        <taxon>Eimeriorina</taxon>
        <taxon>Eimeriidae</taxon>
        <taxon>Eimeria</taxon>
    </lineage>
</organism>
<dbReference type="InterPro" id="IPR047187">
    <property type="entry name" value="SF1_C_Upf1"/>
</dbReference>
<dbReference type="AlphaFoldDB" id="U6KKS7"/>
<dbReference type="CDD" id="cd18042">
    <property type="entry name" value="DEXXQc_SETX"/>
    <property type="match status" value="1"/>
</dbReference>
<keyword evidence="8" id="KW-0540">Nuclease</keyword>
<evidence type="ECO:0000313" key="9">
    <source>
        <dbReference type="Proteomes" id="UP000030744"/>
    </source>
</evidence>
<dbReference type="GeneID" id="60403755"/>
<dbReference type="FunFam" id="3.40.50.300:FF:000326">
    <property type="entry name" value="P-loop containing nucleoside triphosphate hydrolase"/>
    <property type="match status" value="1"/>
</dbReference>
<evidence type="ECO:0000256" key="3">
    <source>
        <dbReference type="ARBA" id="ARBA00022806"/>
    </source>
</evidence>
<dbReference type="GO" id="GO:0004386">
    <property type="term" value="F:helicase activity"/>
    <property type="evidence" value="ECO:0007669"/>
    <property type="project" value="UniProtKB-KW"/>
</dbReference>
<proteinExistence type="predicted"/>
<reference evidence="8" key="1">
    <citation type="submission" date="2013-10" db="EMBL/GenBank/DDBJ databases">
        <title>Genomic analysis of the causative agents of coccidiosis in chickens.</title>
        <authorList>
            <person name="Reid A.J."/>
            <person name="Blake D."/>
            <person name="Billington K."/>
            <person name="Browne H."/>
            <person name="Dunn M."/>
            <person name="Hung S."/>
            <person name="Kawahara F."/>
            <person name="Miranda-Saavedra D."/>
            <person name="Mourier T."/>
            <person name="Nagra H."/>
            <person name="Otto T.D."/>
            <person name="Rawlings N."/>
            <person name="Sanchez A."/>
            <person name="Sanders M."/>
            <person name="Subramaniam C."/>
            <person name="Tay Y."/>
            <person name="Dear P."/>
            <person name="Doerig C."/>
            <person name="Gruber A."/>
            <person name="Parkinson J."/>
            <person name="Shirley M."/>
            <person name="Wan K.L."/>
            <person name="Berriman M."/>
            <person name="Tomley F."/>
            <person name="Pain A."/>
        </authorList>
    </citation>
    <scope>NUCLEOTIDE SEQUENCE [LARGE SCALE GENOMIC DNA]</scope>
    <source>
        <strain evidence="8">Houghton</strain>
    </source>
</reference>
<keyword evidence="8" id="KW-0255">Endonuclease</keyword>
<evidence type="ECO:0000256" key="2">
    <source>
        <dbReference type="ARBA" id="ARBA00022801"/>
    </source>
</evidence>
<dbReference type="PANTHER" id="PTHR10887:SF495">
    <property type="entry name" value="HELICASE SENATAXIN ISOFORM X1-RELATED"/>
    <property type="match status" value="1"/>
</dbReference>
<dbReference type="InterPro" id="IPR041679">
    <property type="entry name" value="DNA2/NAM7-like_C"/>
</dbReference>
<dbReference type="OrthoDB" id="6513042at2759"/>
<dbReference type="SUPFAM" id="SSF52540">
    <property type="entry name" value="P-loop containing nucleoside triphosphate hydrolases"/>
    <property type="match status" value="1"/>
</dbReference>
<evidence type="ECO:0000256" key="4">
    <source>
        <dbReference type="ARBA" id="ARBA00022840"/>
    </source>
</evidence>
<keyword evidence="1" id="KW-0547">Nucleotide-binding</keyword>
<keyword evidence="2" id="KW-0378">Hydrolase</keyword>
<dbReference type="PANTHER" id="PTHR10887">
    <property type="entry name" value="DNA2/NAM7 HELICASE FAMILY"/>
    <property type="match status" value="1"/>
</dbReference>
<dbReference type="RefSeq" id="XP_037878352.1">
    <property type="nucleotide sequence ID" value="XM_038022498.1"/>
</dbReference>
<dbReference type="VEuPathDB" id="ToxoDB:EMH_0006620"/>
<name>U6KKS7_9EIME</name>
<dbReference type="GO" id="GO:0016787">
    <property type="term" value="F:hydrolase activity"/>
    <property type="evidence" value="ECO:0007669"/>
    <property type="project" value="UniProtKB-KW"/>
</dbReference>
<protein>
    <submittedName>
        <fullName evidence="8">tRNA-splicing endonuclease positive effector protein, putative</fullName>
    </submittedName>
</protein>
<dbReference type="Proteomes" id="UP000030744">
    <property type="component" value="Unassembled WGS sequence"/>
</dbReference>
<sequence>MMNGSMYAHRVWASLVQVVRVGPNVHPDLLQHSLQFKALQRLRARGSTNFAALAVRYLCQALVPQVAKSVLDSSLNLMFPQRGIIMLPVPFLYGDELIGIHSPLELYWLELRRKHSVTVNCVCCLFVESVAAKADVLRDSVIVCATISVCGSNDLTSLADGFDTVVVDEASQAVELATLIPLRLGCRRLILVGDPKQLPATIFSRHAIQLRYDRSLFQRLEGAGQPTNMLSQQYRMHPAISRFASVAFYEGLLRDAPHLPSGLWTPFPSWHRLPILQPIVFFNLDSEHTEEHTSLVNYAEADFVRQLIDFLRRLFIASGNAKWEQRIAVISPYAQQVILLRRTIKAMLGISEAKSCPVDVNTVDGFQGQEKDFIIFSAVRGIRSDKEEAKNGTVGFLGDMRRLNVAVTRGRVNLWLVGNGCFLRRDKTWARLYSYAKNRQALISISRRNAQHSAILTKWVLKYCKTHHRERKLLEEHAPRFLTDLSETLKAMRERKQKRGGKEDEEQGDELQTEGPISWEQPIENPGDEEEGVATGEMTTFHDVADEGCLDEVAVHMRDEALKSAVEAEAAAPPVQTTSTSQPPGNNASGTDVQVPGGSRG</sequence>
<dbReference type="Pfam" id="PF13086">
    <property type="entry name" value="AAA_11"/>
    <property type="match status" value="1"/>
</dbReference>
<dbReference type="GO" id="GO:0005694">
    <property type="term" value="C:chromosome"/>
    <property type="evidence" value="ECO:0007669"/>
    <property type="project" value="UniProtKB-ARBA"/>
</dbReference>
<gene>
    <name evidence="8" type="ORF">EMH_0006620</name>
</gene>
<keyword evidence="9" id="KW-1185">Reference proteome</keyword>
<dbReference type="InterPro" id="IPR027417">
    <property type="entry name" value="P-loop_NTPase"/>
</dbReference>
<evidence type="ECO:0000313" key="8">
    <source>
        <dbReference type="EMBL" id="CDJ36063.1"/>
    </source>
</evidence>
<dbReference type="InterPro" id="IPR045055">
    <property type="entry name" value="DNA2/NAM7-like"/>
</dbReference>
<feature type="compositionally biased region" description="Low complexity" evidence="5">
    <location>
        <begin position="565"/>
        <end position="584"/>
    </location>
</feature>
<evidence type="ECO:0000259" key="6">
    <source>
        <dbReference type="Pfam" id="PF13086"/>
    </source>
</evidence>
<dbReference type="GO" id="GO:0004519">
    <property type="term" value="F:endonuclease activity"/>
    <property type="evidence" value="ECO:0007669"/>
    <property type="project" value="UniProtKB-KW"/>
</dbReference>
<accession>U6KKS7</accession>
<dbReference type="InterPro" id="IPR041677">
    <property type="entry name" value="DNA2/NAM7_AAA_11"/>
</dbReference>
<feature type="domain" description="DNA2/NAM7 helicase helicase" evidence="6">
    <location>
        <begin position="132"/>
        <end position="205"/>
    </location>
</feature>
<dbReference type="Pfam" id="PF13087">
    <property type="entry name" value="AAA_12"/>
    <property type="match status" value="1"/>
</dbReference>
<dbReference type="Gene3D" id="3.40.50.300">
    <property type="entry name" value="P-loop containing nucleotide triphosphate hydrolases"/>
    <property type="match status" value="2"/>
</dbReference>
<keyword evidence="4" id="KW-0067">ATP-binding</keyword>
<feature type="domain" description="DNA2/NAM7 helicase-like C-terminal" evidence="7">
    <location>
        <begin position="212"/>
        <end position="419"/>
    </location>
</feature>
<evidence type="ECO:0000256" key="5">
    <source>
        <dbReference type="SAM" id="MobiDB-lite"/>
    </source>
</evidence>
<dbReference type="GO" id="GO:0005524">
    <property type="term" value="F:ATP binding"/>
    <property type="evidence" value="ECO:0007669"/>
    <property type="project" value="UniProtKB-KW"/>
</dbReference>